<evidence type="ECO:0000313" key="2">
    <source>
        <dbReference type="EMBL" id="EDZ95969.1"/>
    </source>
</evidence>
<keyword evidence="1" id="KW-0472">Membrane</keyword>
<reference evidence="2 3" key="1">
    <citation type="journal article" date="2011" name="Appl. Environ. Microbiol.">
        <title>Contribution of a Sodium Ion Gradient to Energy Conservation during Fermentation in the Cyanobacterium Arthrospira (Spirulina) maxima CS-328.</title>
        <authorList>
            <person name="Carrieri D."/>
            <person name="Ananyev G."/>
            <person name="Lenz O."/>
            <person name="Bryant D.A."/>
            <person name="Dismukes G.C."/>
        </authorList>
    </citation>
    <scope>NUCLEOTIDE SEQUENCE [LARGE SCALE GENOMIC DNA]</scope>
    <source>
        <strain evidence="2 3">CS-328</strain>
    </source>
</reference>
<keyword evidence="1" id="KW-0812">Transmembrane</keyword>
<dbReference type="EMBL" id="ABYK01000007">
    <property type="protein sequence ID" value="EDZ95969.1"/>
    <property type="molecule type" value="Genomic_DNA"/>
</dbReference>
<accession>B5VXX2</accession>
<comment type="caution">
    <text evidence="2">The sequence shown here is derived from an EMBL/GenBank/DDBJ whole genome shotgun (WGS) entry which is preliminary data.</text>
</comment>
<evidence type="ECO:0000313" key="3">
    <source>
        <dbReference type="Proteomes" id="UP000004061"/>
    </source>
</evidence>
<organism evidence="2 3">
    <name type="scientific">Limnospira maxima CS-328</name>
    <dbReference type="NCBI Taxonomy" id="513049"/>
    <lineage>
        <taxon>Bacteria</taxon>
        <taxon>Bacillati</taxon>
        <taxon>Cyanobacteriota</taxon>
        <taxon>Cyanophyceae</taxon>
        <taxon>Oscillatoriophycideae</taxon>
        <taxon>Oscillatoriales</taxon>
        <taxon>Sirenicapillariaceae</taxon>
        <taxon>Limnospira</taxon>
    </lineage>
</organism>
<gene>
    <name evidence="2" type="ORF">AmaxDRAFT_1364</name>
</gene>
<protein>
    <recommendedName>
        <fullName evidence="4">Transmembrane protein</fullName>
    </recommendedName>
</protein>
<dbReference type="AlphaFoldDB" id="B5VXX2"/>
<dbReference type="Proteomes" id="UP000004061">
    <property type="component" value="Unassembled WGS sequence"/>
</dbReference>
<keyword evidence="3" id="KW-1185">Reference proteome</keyword>
<evidence type="ECO:0008006" key="4">
    <source>
        <dbReference type="Google" id="ProtNLM"/>
    </source>
</evidence>
<evidence type="ECO:0000256" key="1">
    <source>
        <dbReference type="SAM" id="Phobius"/>
    </source>
</evidence>
<feature type="transmembrane region" description="Helical" evidence="1">
    <location>
        <begin position="93"/>
        <end position="112"/>
    </location>
</feature>
<proteinExistence type="predicted"/>
<name>B5VXX2_LIMMA</name>
<sequence precursor="true">MATNAPKKARKLIVSPMDKYLTNKTDSRWYNPIRQTHKVLEMKKQSCLAIFVALLIAATGFCAAQPAQARGMRGLGRATARSAQYGARTGDWDPFLIFIGLTGAVAVIKSLGNSKN</sequence>
<dbReference type="RefSeq" id="WP_006668658.1">
    <property type="nucleotide sequence ID" value="NZ_ABYK01000007.1"/>
</dbReference>
<keyword evidence="1" id="KW-1133">Transmembrane helix</keyword>